<dbReference type="InterPro" id="IPR018200">
    <property type="entry name" value="USP_CS"/>
</dbReference>
<dbReference type="GO" id="GO:0016579">
    <property type="term" value="P:protein deubiquitination"/>
    <property type="evidence" value="ECO:0007669"/>
    <property type="project" value="InterPro"/>
</dbReference>
<evidence type="ECO:0000313" key="8">
    <source>
        <dbReference type="EMBL" id="CAL4802945.1"/>
    </source>
</evidence>
<feature type="region of interest" description="Disordered" evidence="2">
    <location>
        <begin position="1393"/>
        <end position="1457"/>
    </location>
</feature>
<evidence type="ECO:0000259" key="5">
    <source>
        <dbReference type="PROSITE" id="PS51283"/>
    </source>
</evidence>
<dbReference type="SUPFAM" id="SSF51197">
    <property type="entry name" value="Clavaminate synthase-like"/>
    <property type="match status" value="1"/>
</dbReference>
<dbReference type="SUPFAM" id="SSF47473">
    <property type="entry name" value="EF-hand"/>
    <property type="match status" value="1"/>
</dbReference>
<keyword evidence="9" id="KW-1185">Reference proteome</keyword>
<organism evidence="7">
    <name type="scientific">Cladocopium goreaui</name>
    <dbReference type="NCBI Taxonomy" id="2562237"/>
    <lineage>
        <taxon>Eukaryota</taxon>
        <taxon>Sar</taxon>
        <taxon>Alveolata</taxon>
        <taxon>Dinophyceae</taxon>
        <taxon>Suessiales</taxon>
        <taxon>Symbiodiniaceae</taxon>
        <taxon>Cladocopium</taxon>
    </lineage>
</organism>
<protein>
    <submittedName>
        <fullName evidence="8">Ubiquitinyl hydrolase 1</fullName>
    </submittedName>
</protein>
<dbReference type="PROSITE" id="PS51283">
    <property type="entry name" value="DUSP"/>
    <property type="match status" value="1"/>
</dbReference>
<dbReference type="InterPro" id="IPR006615">
    <property type="entry name" value="Pept_C19_DUSP"/>
</dbReference>
<evidence type="ECO:0000313" key="9">
    <source>
        <dbReference type="Proteomes" id="UP001152797"/>
    </source>
</evidence>
<feature type="domain" description="USP" evidence="4">
    <location>
        <begin position="559"/>
        <end position="1941"/>
    </location>
</feature>
<dbReference type="PROSITE" id="PS00973">
    <property type="entry name" value="USP_2"/>
    <property type="match status" value="1"/>
</dbReference>
<feature type="region of interest" description="Disordered" evidence="2">
    <location>
        <begin position="1230"/>
        <end position="1271"/>
    </location>
</feature>
<feature type="compositionally biased region" description="Basic and acidic residues" evidence="2">
    <location>
        <begin position="1260"/>
        <end position="1271"/>
    </location>
</feature>
<feature type="domain" description="Fe2OG dioxygenase" evidence="6">
    <location>
        <begin position="1048"/>
        <end position="1143"/>
    </location>
</feature>
<gene>
    <name evidence="7" type="ORF">C1SCF055_LOCUS40453</name>
</gene>
<dbReference type="PANTHER" id="PTHR21646">
    <property type="entry name" value="UBIQUITIN CARBOXYL-TERMINAL HYDROLASE"/>
    <property type="match status" value="1"/>
</dbReference>
<dbReference type="OrthoDB" id="442860at2759"/>
<dbReference type="Pfam" id="PF00443">
    <property type="entry name" value="UCH"/>
    <property type="match status" value="2"/>
</dbReference>
<dbReference type="InterPro" id="IPR018247">
    <property type="entry name" value="EF_Hand_1_Ca_BS"/>
</dbReference>
<dbReference type="PROSITE" id="PS50222">
    <property type="entry name" value="EF_HAND_2"/>
    <property type="match status" value="1"/>
</dbReference>
<dbReference type="InterPro" id="IPR002048">
    <property type="entry name" value="EF_hand_dom"/>
</dbReference>
<feature type="region of interest" description="Disordered" evidence="2">
    <location>
        <begin position="1338"/>
        <end position="1375"/>
    </location>
</feature>
<dbReference type="PROSITE" id="PS51471">
    <property type="entry name" value="FE2OG_OXY"/>
    <property type="match status" value="1"/>
</dbReference>
<reference evidence="7" key="1">
    <citation type="submission" date="2022-10" db="EMBL/GenBank/DDBJ databases">
        <authorList>
            <person name="Chen Y."/>
            <person name="Dougan E. K."/>
            <person name="Chan C."/>
            <person name="Rhodes N."/>
            <person name="Thang M."/>
        </authorList>
    </citation>
    <scope>NUCLEOTIDE SEQUENCE</scope>
</reference>
<dbReference type="InterPro" id="IPR001394">
    <property type="entry name" value="Peptidase_C19_UCH"/>
</dbReference>
<name>A0A9P1DVK4_9DINO</name>
<dbReference type="EMBL" id="CAMXCT010006541">
    <property type="protein sequence ID" value="CAI4015633.1"/>
    <property type="molecule type" value="Genomic_DNA"/>
</dbReference>
<dbReference type="EMBL" id="CAMXCT020006541">
    <property type="protein sequence ID" value="CAL1169008.1"/>
    <property type="molecule type" value="Genomic_DNA"/>
</dbReference>
<evidence type="ECO:0000313" key="7">
    <source>
        <dbReference type="EMBL" id="CAI4015633.1"/>
    </source>
</evidence>
<dbReference type="PROSITE" id="PS50235">
    <property type="entry name" value="USP_3"/>
    <property type="match status" value="1"/>
</dbReference>
<dbReference type="PROSITE" id="PS00018">
    <property type="entry name" value="EF_HAND_1"/>
    <property type="match status" value="1"/>
</dbReference>
<dbReference type="InterPro" id="IPR005123">
    <property type="entry name" value="Oxoglu/Fe-dep_dioxygenase_dom"/>
</dbReference>
<dbReference type="SUPFAM" id="SSF143791">
    <property type="entry name" value="DUSP-like"/>
    <property type="match status" value="1"/>
</dbReference>
<proteinExistence type="predicted"/>
<sequence length="1954" mass="219121">MSFTLARISTELFCWQCLPKHEDVGPLQCRAPSGSELQDLPSSVSESAFRMFDADGSGKLQKALALCCQLMSSDDEKIRFVFHMFDTNDDGLLSSLEVEQLVEHALREEEKYLPAEEHLLQEVQKRNWSRISQLKQELLGTTSQPLSYDRFYEWALRNMGSLNNLLCTFQLVPAPQRERAVCEDIMLCNPVLQEGCTWYCISHKWLQVWKSYTGWSLPTRRRVASSHALNAPEPVRDRERCFSGDSGVSLPLFGTVAARTDELWGERAGGYQILSARPPEIDNSDLEGEHKGELKMNLVEHLDFELIPEQMWLRLVEWYGGGPALPRKVICMGRDRHMQVELYPALVLVVVAGNDGKPVPQFSRRFFISKQSTLDQTLLMLAEKLSKPVERSRLWHRSKGEQWRLVPNPLLTMDEFLEGKGWDAGAFLLETMTEDSEWPRDRPVDTEAEDLTEEAQVGQSFEVGDRVEAQGAGTGQWLRGTIVDVVLRQTATPSQAHSDGFQAIRELRCNVKVHFDSTVYKSDEWINTQRLAPLGTHTVDPDNDRDGQSLSTECVPGATGLHNLGNTCFMNATLQCLANTPLLREYFLCSQHLRESNERSKSNSKGKLAQEFGSVFLELWSAKSCVVSPRDLKRTIDQFAPQFAGYEQHDAQEFMDFLLEALHDDLNRRARSFSSKGSSRAGSKSKLRKEQSTPKLFTAKPLLTRGSRESTPRRVKAVWKERGEEETGSHNSGPSDEMTANIDPEQVPAVAESPWGLRGGQENWTVTGIFRAAEAPDVHKGPDPPVGLPDLQHYAEVEPNSFVPEEAVDTGKTLWHLLALLCRRTQMIWCHLNCGEAINRQRLCRMGLRITGWGSRHHHPSQRLQYRQKDQGGGALLGAVMVVLWICHLVLGRTQALTRRPDITVALKTHPFRSMISMRLALPSVCECWPGAACYDLIDASVDGGCQLRAEDGQIISGTDLPVAFEGLELFEEVLPGGEEMERQILETLQSWPWQPSQSGRWKQDFGPKANFKKQQVKLPDTWQGFPSWSHELLQAMQEKTTTLETFDAVECLSLWYDAERGASHALHVDDLWLWGERILGISLQSPSVFTFFEPTNEICVRVTLPRRSAYLINGRVRVDWQHGILAEDISGPRVAITYRELTPEIATSEVGRMALDRARLVALPPEMSEKCSEGDATAGGYRTAVPCDGGKQDAQVELMSMSQYERLQESEDFVPELLTPQTSRRNRSLFGWRRRREDEVPGGGTPRRRSKTPSTMTTLREEAEGSDERPRAGLAVRVTCAWWKQPRRDLPDSCETDKLWYLWIASCPPSSVEPAETGIHISPSPVSVAIPVAFTVPDSPPADGIGTSPSEGPGTEACSPSEDASSKATPGHTSTLPFFFRAPWSARREIFSSPASRHEDPREGEQLMPLPGTADGQEASQPSRSPAVSPSSDVLFGQNESEVDETKPSEDDLPDEEKAALQWERYRAQNRSLIGDIFEGQLRSHLRCSCGHNSSTFEPCRYLSVPIPSNHMDRCELKVVFFPALASPRDRPQLVRYTVAVPKSGTAKRLQMTLARKLPGSSVLLAEVYRSRIHRYLEPNLPLSDVRADDELVAFEVQQNAQDLLEFQCKLMGIQQPQDSVDEMEVLMIQVCHRHVVDVCRPDGNTWAQRREVFGMPFVMSAASTWSYATLHEMLMIHARRYLKPGRGDSLDGQVPFVARIVNASGTTCGACDRTNCTGCLLPKGSARLRLRAGLFASGTAKIYVALDWVDSSVYHKEGYSEYLESVRDEGGAEASPEEAATDAEASKLVPLSACIDTFAESEELKEVKCDKCKVAVDATKKMDIWREPDLLVLHIKRFHFSGEHFEKITTPVQVPLRELDVRSWMGGPTGGSCTAYDLYGVVCHRGGMSGGHYTSYCMNEGGKEPKWFKYNDDCVSIVDLEQELPEISKQCYVLFYRKQAFSSSNLINYSSL</sequence>
<dbReference type="InterPro" id="IPR011992">
    <property type="entry name" value="EF-hand-dom_pair"/>
</dbReference>
<evidence type="ECO:0000259" key="4">
    <source>
        <dbReference type="PROSITE" id="PS50235"/>
    </source>
</evidence>
<dbReference type="InterPro" id="IPR050185">
    <property type="entry name" value="Ub_carboxyl-term_hydrolase"/>
</dbReference>
<feature type="compositionally biased region" description="Low complexity" evidence="2">
    <location>
        <begin position="672"/>
        <end position="684"/>
    </location>
</feature>
<dbReference type="Gene3D" id="1.10.238.10">
    <property type="entry name" value="EF-hand"/>
    <property type="match status" value="1"/>
</dbReference>
<dbReference type="InterPro" id="IPR035927">
    <property type="entry name" value="DUSP-like_sf"/>
</dbReference>
<accession>A0A9P1DVK4</accession>
<dbReference type="Gene3D" id="3.90.70.10">
    <property type="entry name" value="Cysteine proteinases"/>
    <property type="match status" value="3"/>
</dbReference>
<dbReference type="InterPro" id="IPR038765">
    <property type="entry name" value="Papain-like_cys_pep_sf"/>
</dbReference>
<dbReference type="PROSITE" id="PS00972">
    <property type="entry name" value="USP_1"/>
    <property type="match status" value="1"/>
</dbReference>
<evidence type="ECO:0000256" key="2">
    <source>
        <dbReference type="SAM" id="MobiDB-lite"/>
    </source>
</evidence>
<dbReference type="Proteomes" id="UP001152797">
    <property type="component" value="Unassembled WGS sequence"/>
</dbReference>
<dbReference type="InterPro" id="IPR037151">
    <property type="entry name" value="AlkB-like_sf"/>
</dbReference>
<dbReference type="SUPFAM" id="SSF54001">
    <property type="entry name" value="Cysteine proteinases"/>
    <property type="match status" value="2"/>
</dbReference>
<dbReference type="Pfam" id="PF06337">
    <property type="entry name" value="DUSP"/>
    <property type="match status" value="1"/>
</dbReference>
<evidence type="ECO:0000259" key="6">
    <source>
        <dbReference type="PROSITE" id="PS51471"/>
    </source>
</evidence>
<feature type="compositionally biased region" description="Polar residues" evidence="2">
    <location>
        <begin position="1363"/>
        <end position="1375"/>
    </location>
</feature>
<dbReference type="Gene3D" id="2.60.120.590">
    <property type="entry name" value="Alpha-ketoglutarate-dependent dioxygenase AlkB-like"/>
    <property type="match status" value="1"/>
</dbReference>
<keyword evidence="8" id="KW-0378">Hydrolase</keyword>
<evidence type="ECO:0000259" key="3">
    <source>
        <dbReference type="PROSITE" id="PS50222"/>
    </source>
</evidence>
<feature type="compositionally biased region" description="Basic and acidic residues" evidence="2">
    <location>
        <begin position="706"/>
        <end position="728"/>
    </location>
</feature>
<dbReference type="Gene3D" id="3.30.2230.10">
    <property type="entry name" value="DUSP-like"/>
    <property type="match status" value="1"/>
</dbReference>
<feature type="domain" description="EF-hand" evidence="3">
    <location>
        <begin position="73"/>
        <end position="108"/>
    </location>
</feature>
<evidence type="ECO:0000256" key="1">
    <source>
        <dbReference type="ARBA" id="ARBA00022837"/>
    </source>
</evidence>
<feature type="compositionally biased region" description="Polar residues" evidence="2">
    <location>
        <begin position="1419"/>
        <end position="1433"/>
    </location>
</feature>
<dbReference type="InterPro" id="IPR028889">
    <property type="entry name" value="USP"/>
</dbReference>
<feature type="domain" description="DUSP" evidence="5">
    <location>
        <begin position="173"/>
        <end position="330"/>
    </location>
</feature>
<dbReference type="GO" id="GO:0004843">
    <property type="term" value="F:cysteine-type deubiquitinase activity"/>
    <property type="evidence" value="ECO:0007669"/>
    <property type="project" value="InterPro"/>
</dbReference>
<dbReference type="EMBL" id="CAMXCT030006541">
    <property type="protein sequence ID" value="CAL4802945.1"/>
    <property type="molecule type" value="Genomic_DNA"/>
</dbReference>
<dbReference type="GO" id="GO:0005509">
    <property type="term" value="F:calcium ion binding"/>
    <property type="evidence" value="ECO:0007669"/>
    <property type="project" value="InterPro"/>
</dbReference>
<keyword evidence="1" id="KW-0106">Calcium</keyword>
<comment type="caution">
    <text evidence="7">The sequence shown here is derived from an EMBL/GenBank/DDBJ whole genome shotgun (WGS) entry which is preliminary data.</text>
</comment>
<dbReference type="PANTHER" id="PTHR21646:SF23">
    <property type="entry name" value="UBIQUITIN CARBOXYL-TERMINAL HYDROLASE USP2"/>
    <property type="match status" value="1"/>
</dbReference>
<feature type="compositionally biased region" description="Basic and acidic residues" evidence="2">
    <location>
        <begin position="1445"/>
        <end position="1457"/>
    </location>
</feature>
<reference evidence="8 9" key="2">
    <citation type="submission" date="2024-05" db="EMBL/GenBank/DDBJ databases">
        <authorList>
            <person name="Chen Y."/>
            <person name="Shah S."/>
            <person name="Dougan E. K."/>
            <person name="Thang M."/>
            <person name="Chan C."/>
        </authorList>
    </citation>
    <scope>NUCLEOTIDE SEQUENCE [LARGE SCALE GENOMIC DNA]</scope>
</reference>
<dbReference type="SMART" id="SM00695">
    <property type="entry name" value="DUSP"/>
    <property type="match status" value="1"/>
</dbReference>
<dbReference type="CDD" id="cd00051">
    <property type="entry name" value="EFh"/>
    <property type="match status" value="1"/>
</dbReference>
<feature type="region of interest" description="Disordered" evidence="2">
    <location>
        <begin position="672"/>
        <end position="741"/>
    </location>
</feature>
<feature type="compositionally biased region" description="Basic and acidic residues" evidence="2">
    <location>
        <begin position="1393"/>
        <end position="1406"/>
    </location>
</feature>
<dbReference type="Gene3D" id="2.30.30.140">
    <property type="match status" value="1"/>
</dbReference>